<evidence type="ECO:0000259" key="1">
    <source>
        <dbReference type="Pfam" id="PF00561"/>
    </source>
</evidence>
<protein>
    <submittedName>
        <fullName evidence="2">Alpha/beta hydrolase</fullName>
    </submittedName>
</protein>
<dbReference type="RefSeq" id="WP_260190157.1">
    <property type="nucleotide sequence ID" value="NZ_JAFFZE010000006.1"/>
</dbReference>
<dbReference type="SUPFAM" id="SSF53474">
    <property type="entry name" value="alpha/beta-Hydrolases"/>
    <property type="match status" value="1"/>
</dbReference>
<keyword evidence="3" id="KW-1185">Reference proteome</keyword>
<dbReference type="Proteomes" id="UP001156441">
    <property type="component" value="Unassembled WGS sequence"/>
</dbReference>
<dbReference type="InterPro" id="IPR050471">
    <property type="entry name" value="AB_hydrolase"/>
</dbReference>
<accession>A0ABT2J4M9</accession>
<dbReference type="Pfam" id="PF00561">
    <property type="entry name" value="Abhydrolase_1"/>
    <property type="match status" value="1"/>
</dbReference>
<evidence type="ECO:0000313" key="3">
    <source>
        <dbReference type="Proteomes" id="UP001156441"/>
    </source>
</evidence>
<dbReference type="Gene3D" id="3.40.50.1820">
    <property type="entry name" value="alpha/beta hydrolase"/>
    <property type="match status" value="1"/>
</dbReference>
<gene>
    <name evidence="2" type="ORF">JT362_06780</name>
</gene>
<dbReference type="PANTHER" id="PTHR43433:SF5">
    <property type="entry name" value="AB HYDROLASE-1 DOMAIN-CONTAINING PROTEIN"/>
    <property type="match status" value="1"/>
</dbReference>
<dbReference type="GO" id="GO:0016787">
    <property type="term" value="F:hydrolase activity"/>
    <property type="evidence" value="ECO:0007669"/>
    <property type="project" value="UniProtKB-KW"/>
</dbReference>
<feature type="domain" description="AB hydrolase-1" evidence="1">
    <location>
        <begin position="22"/>
        <end position="255"/>
    </location>
</feature>
<name>A0ABT2J4M9_9PSEU</name>
<dbReference type="PROSITE" id="PS51257">
    <property type="entry name" value="PROKAR_LIPOPROTEIN"/>
    <property type="match status" value="1"/>
</dbReference>
<organism evidence="2 3">
    <name type="scientific">Actinophytocola gossypii</name>
    <dbReference type="NCBI Taxonomy" id="2812003"/>
    <lineage>
        <taxon>Bacteria</taxon>
        <taxon>Bacillati</taxon>
        <taxon>Actinomycetota</taxon>
        <taxon>Actinomycetes</taxon>
        <taxon>Pseudonocardiales</taxon>
        <taxon>Pseudonocardiaceae</taxon>
    </lineage>
</organism>
<comment type="caution">
    <text evidence="2">The sequence shown here is derived from an EMBL/GenBank/DDBJ whole genome shotgun (WGS) entry which is preliminary data.</text>
</comment>
<dbReference type="PANTHER" id="PTHR43433">
    <property type="entry name" value="HYDROLASE, ALPHA/BETA FOLD FAMILY PROTEIN"/>
    <property type="match status" value="1"/>
</dbReference>
<proteinExistence type="predicted"/>
<evidence type="ECO:0000313" key="2">
    <source>
        <dbReference type="EMBL" id="MCT2582822.1"/>
    </source>
</evidence>
<dbReference type="InterPro" id="IPR029058">
    <property type="entry name" value="AB_hydrolase_fold"/>
</dbReference>
<dbReference type="EMBL" id="JAFFZE010000006">
    <property type="protein sequence ID" value="MCT2582822.1"/>
    <property type="molecule type" value="Genomic_DNA"/>
</dbReference>
<keyword evidence="2" id="KW-0378">Hydrolase</keyword>
<dbReference type="InterPro" id="IPR000073">
    <property type="entry name" value="AB_hydrolase_1"/>
</dbReference>
<sequence length="273" mass="29063">MQLVDVRGVRLAVSTFGARTDPPVLLVAGVGCSMDWWEPDFCAALADAGRYVVRYDHRDTGESVSYPPGAPGYRSEDLVEDPVAVLAALGVSPAHLVGISMGGGLTQLLALAHPEAVRTLTLISTSGGAGDPDLPPMGAFEPPPEPDWSDRAAVLDYHVESQRPYAAATRPFDAEAFRAVAALAHDRTTNPESAAKNHYLAEGGGPWRSRLPEVTAPTLVLHGTEDPMFPPAHGEALAREIPNARLVPMPGVGHELTRPDWPLVLRELVAHTS</sequence>
<dbReference type="PRINTS" id="PR00111">
    <property type="entry name" value="ABHYDROLASE"/>
</dbReference>
<reference evidence="2 3" key="1">
    <citation type="submission" date="2021-02" db="EMBL/GenBank/DDBJ databases">
        <title>Actinophytocola xerophila sp. nov., isolated from soil of cotton cropping field.</title>
        <authorList>
            <person name="Huang R."/>
            <person name="Chen X."/>
            <person name="Ge X."/>
            <person name="Liu W."/>
        </authorList>
    </citation>
    <scope>NUCLEOTIDE SEQUENCE [LARGE SCALE GENOMIC DNA]</scope>
    <source>
        <strain evidence="2 3">S1-96</strain>
    </source>
</reference>